<dbReference type="GO" id="GO:0016301">
    <property type="term" value="F:kinase activity"/>
    <property type="evidence" value="ECO:0007669"/>
    <property type="project" value="UniProtKB-KW"/>
</dbReference>
<dbReference type="KEGG" id="cfl:Cfla_1370"/>
<reference evidence="1 2" key="1">
    <citation type="journal article" date="2010" name="Stand. Genomic Sci.">
        <title>Complete genome sequence of Cellulomonas flavigena type strain (134).</title>
        <authorList>
            <person name="Abt B."/>
            <person name="Foster B."/>
            <person name="Lapidus A."/>
            <person name="Clum A."/>
            <person name="Sun H."/>
            <person name="Pukall R."/>
            <person name="Lucas S."/>
            <person name="Glavina Del Rio T."/>
            <person name="Nolan M."/>
            <person name="Tice H."/>
            <person name="Cheng J.F."/>
            <person name="Pitluck S."/>
            <person name="Liolios K."/>
            <person name="Ivanova N."/>
            <person name="Mavromatis K."/>
            <person name="Ovchinnikova G."/>
            <person name="Pati A."/>
            <person name="Goodwin L."/>
            <person name="Chen A."/>
            <person name="Palaniappan K."/>
            <person name="Land M."/>
            <person name="Hauser L."/>
            <person name="Chang Y.J."/>
            <person name="Jeffries C.D."/>
            <person name="Rohde M."/>
            <person name="Goker M."/>
            <person name="Woyke T."/>
            <person name="Bristow J."/>
            <person name="Eisen J.A."/>
            <person name="Markowitz V."/>
            <person name="Hugenholtz P."/>
            <person name="Kyrpides N.C."/>
            <person name="Klenk H.P."/>
        </authorList>
    </citation>
    <scope>NUCLEOTIDE SEQUENCE [LARGE SCALE GENOMIC DNA]</scope>
    <source>
        <strain evidence="2">ATCC 482 / DSM 20109 / BCRC 11376 / JCM 18109 / NBRC 3775 / NCIMB 8073 / NRS 134</strain>
    </source>
</reference>
<organism evidence="1 2">
    <name type="scientific">Cellulomonas flavigena (strain ATCC 482 / DSM 20109 / BCRC 11376 / JCM 18109 / NBRC 3775 / NCIMB 8073 / NRS 134)</name>
    <dbReference type="NCBI Taxonomy" id="446466"/>
    <lineage>
        <taxon>Bacteria</taxon>
        <taxon>Bacillati</taxon>
        <taxon>Actinomycetota</taxon>
        <taxon>Actinomycetes</taxon>
        <taxon>Micrococcales</taxon>
        <taxon>Cellulomonadaceae</taxon>
        <taxon>Cellulomonas</taxon>
    </lineage>
</organism>
<dbReference type="InterPro" id="IPR052922">
    <property type="entry name" value="Cytidylate_Kinase-2"/>
</dbReference>
<gene>
    <name evidence="1" type="ordered locus">Cfla_1370</name>
</gene>
<dbReference type="STRING" id="446466.Cfla_1370"/>
<dbReference type="PANTHER" id="PTHR37816:SF1">
    <property type="entry name" value="TOXIN"/>
    <property type="match status" value="1"/>
</dbReference>
<protein>
    <submittedName>
        <fullName evidence="1">Putative adenylate kinase</fullName>
    </submittedName>
</protein>
<proteinExistence type="predicted"/>
<keyword evidence="1" id="KW-0808">Transferase</keyword>
<keyword evidence="2" id="KW-1185">Reference proteome</keyword>
<dbReference type="PANTHER" id="PTHR37816">
    <property type="entry name" value="YALI0E33011P"/>
    <property type="match status" value="1"/>
</dbReference>
<keyword evidence="1" id="KW-0418">Kinase</keyword>
<dbReference type="EMBL" id="CP001964">
    <property type="protein sequence ID" value="ADG74268.1"/>
    <property type="molecule type" value="Genomic_DNA"/>
</dbReference>
<dbReference type="Gene3D" id="3.40.50.300">
    <property type="entry name" value="P-loop containing nucleotide triphosphate hydrolases"/>
    <property type="match status" value="1"/>
</dbReference>
<name>D5UCF4_CELFN</name>
<sequence>MTRPSTPLRRVRVVGTTGSGKTTFARRLAGVLGVPHVELDEVFWGPGWVKRDPDEALADVRARTAGPGWVTDGNWDSRLGGALDTTDTVVWLDYPRRVVMGRVVRRTLWRGITRRELWHGNRERLSSLLSSDPHQNVVLWAWRTHGSRATQYAALVDAPDCHVVRLRSPREAERWVRAVAAARTRH</sequence>
<accession>D5UCF4</accession>
<dbReference type="HOGENOM" id="CLU_092618_1_0_11"/>
<evidence type="ECO:0000313" key="1">
    <source>
        <dbReference type="EMBL" id="ADG74268.1"/>
    </source>
</evidence>
<dbReference type="eggNOG" id="COG0563">
    <property type="taxonomic scope" value="Bacteria"/>
</dbReference>
<dbReference type="SUPFAM" id="SSF52540">
    <property type="entry name" value="P-loop containing nucleoside triphosphate hydrolases"/>
    <property type="match status" value="1"/>
</dbReference>
<dbReference type="AlphaFoldDB" id="D5UCF4"/>
<dbReference type="Proteomes" id="UP000000849">
    <property type="component" value="Chromosome"/>
</dbReference>
<dbReference type="InterPro" id="IPR027417">
    <property type="entry name" value="P-loop_NTPase"/>
</dbReference>
<evidence type="ECO:0000313" key="2">
    <source>
        <dbReference type="Proteomes" id="UP000000849"/>
    </source>
</evidence>
<dbReference type="RefSeq" id="WP_013116602.1">
    <property type="nucleotide sequence ID" value="NC_014151.1"/>
</dbReference>